<keyword evidence="2" id="KW-1185">Reference proteome</keyword>
<accession>A0A8H7GS02</accession>
<dbReference type="OrthoDB" id="4093788at2759"/>
<dbReference type="EMBL" id="JACBPP010000006">
    <property type="protein sequence ID" value="KAF8000668.1"/>
    <property type="molecule type" value="Genomic_DNA"/>
</dbReference>
<reference evidence="1" key="1">
    <citation type="submission" date="2020-10" db="EMBL/GenBank/DDBJ databases">
        <title>The Whole-Genome Sequence of Metschnikowia persimmonesis, a Novel Endophytic Yeast Species Isolated from Medicinal Plant Diospyros kaki Thumb.</title>
        <authorList>
            <person name="Rahmat E."/>
            <person name="Kang Y."/>
        </authorList>
    </citation>
    <scope>NUCLEOTIDE SEQUENCE</scope>
    <source>
        <strain evidence="1">KIOM G15050</strain>
    </source>
</reference>
<dbReference type="AlphaFoldDB" id="A0A8H7GS02"/>
<evidence type="ECO:0000313" key="1">
    <source>
        <dbReference type="EMBL" id="KAF8000668.1"/>
    </source>
</evidence>
<name>A0A8H7GS02_9ASCO</name>
<evidence type="ECO:0000313" key="2">
    <source>
        <dbReference type="Proteomes" id="UP000649328"/>
    </source>
</evidence>
<organism evidence="1 2">
    <name type="scientific">Metschnikowia pulcherrima</name>
    <dbReference type="NCBI Taxonomy" id="27326"/>
    <lineage>
        <taxon>Eukaryota</taxon>
        <taxon>Fungi</taxon>
        <taxon>Dikarya</taxon>
        <taxon>Ascomycota</taxon>
        <taxon>Saccharomycotina</taxon>
        <taxon>Pichiomycetes</taxon>
        <taxon>Metschnikowiaceae</taxon>
        <taxon>Metschnikowia</taxon>
    </lineage>
</organism>
<protein>
    <submittedName>
        <fullName evidence="1">Uncharacterized protein</fullName>
    </submittedName>
</protein>
<comment type="caution">
    <text evidence="1">The sequence shown here is derived from an EMBL/GenBank/DDBJ whole genome shotgun (WGS) entry which is preliminary data.</text>
</comment>
<sequence length="259" mass="29398">MSSPDLILALAVARVAVRNKIPCDEAVEEIGETLLESMKSRSKGEFVVLNLRPNRRNLIDITQTILKVKAVCRYPPSDKTVHSLLQLKNHLKDSKWSISTHQATFLTCHLDECLIYAASRTFTFTRYGEQTKDVMLDIAQILFSRTQDKTSTLTQHLIAILAQLVFVFLFSNGCDHDTYTLFTSVTGIGVPKRPISNTVLRAVRVVTTTDIIKFHVEMLNMYCNKYDKELCNSLKGLVLACLLVYDEDEVFQYANLLSW</sequence>
<gene>
    <name evidence="1" type="ORF">HF325_004457</name>
</gene>
<proteinExistence type="predicted"/>
<dbReference type="Proteomes" id="UP000649328">
    <property type="component" value="Unassembled WGS sequence"/>
</dbReference>